<sequence length="79" mass="8438">MMLCPSARERTSAPSQRAIRDGATGTKAHQSDAVSGNPEQASAERAQEKTVETIVNDGSSGVVRVPDNEEQWAIQNSNL</sequence>
<proteinExistence type="predicted"/>
<feature type="region of interest" description="Disordered" evidence="1">
    <location>
        <begin position="1"/>
        <end position="79"/>
    </location>
</feature>
<protein>
    <submittedName>
        <fullName evidence="2">Uncharacterized protein</fullName>
    </submittedName>
</protein>
<dbReference type="RefSeq" id="WP_146601406.1">
    <property type="nucleotide sequence ID" value="NZ_SJPY01000006.1"/>
</dbReference>
<comment type="caution">
    <text evidence="2">The sequence shown here is derived from an EMBL/GenBank/DDBJ whole genome shotgun (WGS) entry which is preliminary data.</text>
</comment>
<name>A0A5C6DSD3_9BACT</name>
<organism evidence="2 3">
    <name type="scientific">Novipirellula aureliae</name>
    <dbReference type="NCBI Taxonomy" id="2527966"/>
    <lineage>
        <taxon>Bacteria</taxon>
        <taxon>Pseudomonadati</taxon>
        <taxon>Planctomycetota</taxon>
        <taxon>Planctomycetia</taxon>
        <taxon>Pirellulales</taxon>
        <taxon>Pirellulaceae</taxon>
        <taxon>Novipirellula</taxon>
    </lineage>
</organism>
<evidence type="ECO:0000313" key="3">
    <source>
        <dbReference type="Proteomes" id="UP000315471"/>
    </source>
</evidence>
<dbReference type="Proteomes" id="UP000315471">
    <property type="component" value="Unassembled WGS sequence"/>
</dbReference>
<evidence type="ECO:0000256" key="1">
    <source>
        <dbReference type="SAM" id="MobiDB-lite"/>
    </source>
</evidence>
<evidence type="ECO:0000313" key="2">
    <source>
        <dbReference type="EMBL" id="TWU39165.1"/>
    </source>
</evidence>
<keyword evidence="3" id="KW-1185">Reference proteome</keyword>
<accession>A0A5C6DSD3</accession>
<dbReference type="AlphaFoldDB" id="A0A5C6DSD3"/>
<gene>
    <name evidence="2" type="ORF">Q31b_42500</name>
</gene>
<dbReference type="EMBL" id="SJPY01000006">
    <property type="protein sequence ID" value="TWU39165.1"/>
    <property type="molecule type" value="Genomic_DNA"/>
</dbReference>
<reference evidence="2 3" key="1">
    <citation type="submission" date="2019-02" db="EMBL/GenBank/DDBJ databases">
        <title>Deep-cultivation of Planctomycetes and their phenomic and genomic characterization uncovers novel biology.</title>
        <authorList>
            <person name="Wiegand S."/>
            <person name="Jogler M."/>
            <person name="Boedeker C."/>
            <person name="Pinto D."/>
            <person name="Vollmers J."/>
            <person name="Rivas-Marin E."/>
            <person name="Kohn T."/>
            <person name="Peeters S.H."/>
            <person name="Heuer A."/>
            <person name="Rast P."/>
            <person name="Oberbeckmann S."/>
            <person name="Bunk B."/>
            <person name="Jeske O."/>
            <person name="Meyerdierks A."/>
            <person name="Storesund J.E."/>
            <person name="Kallscheuer N."/>
            <person name="Luecker S."/>
            <person name="Lage O.M."/>
            <person name="Pohl T."/>
            <person name="Merkel B.J."/>
            <person name="Hornburger P."/>
            <person name="Mueller R.-W."/>
            <person name="Bruemmer F."/>
            <person name="Labrenz M."/>
            <person name="Spormann A.M."/>
            <person name="Op Den Camp H."/>
            <person name="Overmann J."/>
            <person name="Amann R."/>
            <person name="Jetten M.S.M."/>
            <person name="Mascher T."/>
            <person name="Medema M.H."/>
            <person name="Devos D.P."/>
            <person name="Kaster A.-K."/>
            <person name="Ovreas L."/>
            <person name="Rohde M."/>
            <person name="Galperin M.Y."/>
            <person name="Jogler C."/>
        </authorList>
    </citation>
    <scope>NUCLEOTIDE SEQUENCE [LARGE SCALE GENOMIC DNA]</scope>
    <source>
        <strain evidence="2 3">Q31b</strain>
    </source>
</reference>